<reference evidence="2 3" key="1">
    <citation type="submission" date="2021-07" db="EMBL/GenBank/DDBJ databases">
        <authorList>
            <person name="Palmer J.M."/>
        </authorList>
    </citation>
    <scope>NUCLEOTIDE SEQUENCE [LARGE SCALE GENOMIC DNA]</scope>
    <source>
        <strain evidence="2 3">AT_MEX2019</strain>
        <tissue evidence="2">Muscle</tissue>
    </source>
</reference>
<comment type="caution">
    <text evidence="2">The sequence shown here is derived from an EMBL/GenBank/DDBJ whole genome shotgun (WGS) entry which is preliminary data.</text>
</comment>
<evidence type="ECO:0000313" key="3">
    <source>
        <dbReference type="Proteomes" id="UP001345963"/>
    </source>
</evidence>
<name>A0ABU7BX40_9TELE</name>
<proteinExistence type="predicted"/>
<keyword evidence="1" id="KW-0812">Transmembrane</keyword>
<keyword evidence="1" id="KW-0472">Membrane</keyword>
<feature type="transmembrane region" description="Helical" evidence="1">
    <location>
        <begin position="124"/>
        <end position="143"/>
    </location>
</feature>
<evidence type="ECO:0008006" key="4">
    <source>
        <dbReference type="Google" id="ProtNLM"/>
    </source>
</evidence>
<dbReference type="Gene3D" id="2.60.40.10">
    <property type="entry name" value="Immunoglobulins"/>
    <property type="match status" value="1"/>
</dbReference>
<organism evidence="2 3">
    <name type="scientific">Ataeniobius toweri</name>
    <dbReference type="NCBI Taxonomy" id="208326"/>
    <lineage>
        <taxon>Eukaryota</taxon>
        <taxon>Metazoa</taxon>
        <taxon>Chordata</taxon>
        <taxon>Craniata</taxon>
        <taxon>Vertebrata</taxon>
        <taxon>Euteleostomi</taxon>
        <taxon>Actinopterygii</taxon>
        <taxon>Neopterygii</taxon>
        <taxon>Teleostei</taxon>
        <taxon>Neoteleostei</taxon>
        <taxon>Acanthomorphata</taxon>
        <taxon>Ovalentaria</taxon>
        <taxon>Atherinomorphae</taxon>
        <taxon>Cyprinodontiformes</taxon>
        <taxon>Goodeidae</taxon>
        <taxon>Ataeniobius</taxon>
    </lineage>
</organism>
<accession>A0ABU7BX40</accession>
<evidence type="ECO:0000256" key="1">
    <source>
        <dbReference type="SAM" id="Phobius"/>
    </source>
</evidence>
<keyword evidence="1" id="KW-1133">Transmembrane helix</keyword>
<dbReference type="InterPro" id="IPR013783">
    <property type="entry name" value="Ig-like_fold"/>
</dbReference>
<dbReference type="Proteomes" id="UP001345963">
    <property type="component" value="Unassembled WGS sequence"/>
</dbReference>
<protein>
    <recommendedName>
        <fullName evidence="4">Ig-like domain-containing protein</fullName>
    </recommendedName>
</protein>
<keyword evidence="3" id="KW-1185">Reference proteome</keyword>
<dbReference type="EMBL" id="JAHUTI010070174">
    <property type="protein sequence ID" value="MED6254992.1"/>
    <property type="molecule type" value="Genomic_DNA"/>
</dbReference>
<evidence type="ECO:0000313" key="2">
    <source>
        <dbReference type="EMBL" id="MED6254992.1"/>
    </source>
</evidence>
<gene>
    <name evidence="2" type="ORF">ATANTOWER_003181</name>
</gene>
<sequence>MKTDSGVYQLDAYDKDGKKITSTINISLQILVPVSHPAMFQACLSPEQRIVNCSAEGDDTQFSFSLDNNPLIQTKAGSPKNKSVTISLSGQLTGNLHCKVQNKVSSKQNVIHLTSCEAACFRTVTILASVTIPLLLLIVLLSIKLCKTKRSSTTIRDDNAEDEIVYSDVRVTRAAQRVDV</sequence>